<protein>
    <submittedName>
        <fullName evidence="1">Uncharacterized protein</fullName>
    </submittedName>
</protein>
<reference evidence="1" key="1">
    <citation type="submission" date="2020-11" db="EMBL/GenBank/DDBJ databases">
        <authorList>
            <consortium name="DOE Joint Genome Institute"/>
            <person name="Ahrendt S."/>
            <person name="Riley R."/>
            <person name="Andreopoulos W."/>
            <person name="LaButti K."/>
            <person name="Pangilinan J."/>
            <person name="Ruiz-duenas F.J."/>
            <person name="Barrasa J.M."/>
            <person name="Sanchez-Garcia M."/>
            <person name="Camarero S."/>
            <person name="Miyauchi S."/>
            <person name="Serrano A."/>
            <person name="Linde D."/>
            <person name="Babiker R."/>
            <person name="Drula E."/>
            <person name="Ayuso-Fernandez I."/>
            <person name="Pacheco R."/>
            <person name="Padilla G."/>
            <person name="Ferreira P."/>
            <person name="Barriuso J."/>
            <person name="Kellner H."/>
            <person name="Castanera R."/>
            <person name="Alfaro M."/>
            <person name="Ramirez L."/>
            <person name="Pisabarro A.G."/>
            <person name="Kuo A."/>
            <person name="Tritt A."/>
            <person name="Lipzen A."/>
            <person name="He G."/>
            <person name="Yan M."/>
            <person name="Ng V."/>
            <person name="Cullen D."/>
            <person name="Martin F."/>
            <person name="Rosso M.-N."/>
            <person name="Henrissat B."/>
            <person name="Hibbett D."/>
            <person name="Martinez A.T."/>
            <person name="Grigoriev I.V."/>
        </authorList>
    </citation>
    <scope>NUCLEOTIDE SEQUENCE</scope>
    <source>
        <strain evidence="1">AH 44721</strain>
    </source>
</reference>
<dbReference type="EMBL" id="JADNYJ010000132">
    <property type="protein sequence ID" value="KAF8881426.1"/>
    <property type="molecule type" value="Genomic_DNA"/>
</dbReference>
<sequence>MDDLLLKSLNFIIILFFYRTALSTHTFPLSLEAFPPLHCRRLRAVFAMVIHCLQCRFRHSGNSLISELMDSHLSTLIFHLRVRSPS</sequence>
<accession>A0A9P5THH1</accession>
<organism evidence="1 2">
    <name type="scientific">Gymnopilus junonius</name>
    <name type="common">Spectacular rustgill mushroom</name>
    <name type="synonym">Gymnopilus spectabilis subsp. junonius</name>
    <dbReference type="NCBI Taxonomy" id="109634"/>
    <lineage>
        <taxon>Eukaryota</taxon>
        <taxon>Fungi</taxon>
        <taxon>Dikarya</taxon>
        <taxon>Basidiomycota</taxon>
        <taxon>Agaricomycotina</taxon>
        <taxon>Agaricomycetes</taxon>
        <taxon>Agaricomycetidae</taxon>
        <taxon>Agaricales</taxon>
        <taxon>Agaricineae</taxon>
        <taxon>Hymenogastraceae</taxon>
        <taxon>Gymnopilus</taxon>
    </lineage>
</organism>
<dbReference type="Proteomes" id="UP000724874">
    <property type="component" value="Unassembled WGS sequence"/>
</dbReference>
<gene>
    <name evidence="1" type="ORF">CPB84DRAFT_253577</name>
</gene>
<keyword evidence="2" id="KW-1185">Reference proteome</keyword>
<dbReference type="AlphaFoldDB" id="A0A9P5THH1"/>
<evidence type="ECO:0000313" key="2">
    <source>
        <dbReference type="Proteomes" id="UP000724874"/>
    </source>
</evidence>
<comment type="caution">
    <text evidence="1">The sequence shown here is derived from an EMBL/GenBank/DDBJ whole genome shotgun (WGS) entry which is preliminary data.</text>
</comment>
<evidence type="ECO:0000313" key="1">
    <source>
        <dbReference type="EMBL" id="KAF8881426.1"/>
    </source>
</evidence>
<name>A0A9P5THH1_GYMJU</name>
<proteinExistence type="predicted"/>